<organism evidence="5 6">
    <name type="scientific">Tahibacter harae</name>
    <dbReference type="NCBI Taxonomy" id="2963937"/>
    <lineage>
        <taxon>Bacteria</taxon>
        <taxon>Pseudomonadati</taxon>
        <taxon>Pseudomonadota</taxon>
        <taxon>Gammaproteobacteria</taxon>
        <taxon>Lysobacterales</taxon>
        <taxon>Rhodanobacteraceae</taxon>
        <taxon>Tahibacter</taxon>
    </lineage>
</organism>
<evidence type="ECO:0000259" key="4">
    <source>
        <dbReference type="PROSITE" id="PS51755"/>
    </source>
</evidence>
<evidence type="ECO:0000313" key="5">
    <source>
        <dbReference type="EMBL" id="MCQ4167234.1"/>
    </source>
</evidence>
<dbReference type="InterPro" id="IPR036388">
    <property type="entry name" value="WH-like_DNA-bd_sf"/>
</dbReference>
<dbReference type="SUPFAM" id="SSF46894">
    <property type="entry name" value="C-terminal effector domain of the bipartite response regulators"/>
    <property type="match status" value="1"/>
</dbReference>
<dbReference type="InterPro" id="IPR011042">
    <property type="entry name" value="6-blade_b-propeller_TolB-like"/>
</dbReference>
<dbReference type="Proteomes" id="UP001165498">
    <property type="component" value="Unassembled WGS sequence"/>
</dbReference>
<comment type="caution">
    <text evidence="5">The sequence shown here is derived from an EMBL/GenBank/DDBJ whole genome shotgun (WGS) entry which is preliminary data.</text>
</comment>
<comment type="similarity">
    <text evidence="1">Belongs to the TolB family.</text>
</comment>
<dbReference type="PROSITE" id="PS51755">
    <property type="entry name" value="OMPR_PHOB"/>
    <property type="match status" value="1"/>
</dbReference>
<dbReference type="Gene3D" id="1.10.10.10">
    <property type="entry name" value="Winged helix-like DNA-binding domain superfamily/Winged helix DNA-binding domain"/>
    <property type="match status" value="1"/>
</dbReference>
<proteinExistence type="inferred from homology"/>
<dbReference type="SUPFAM" id="SSF50960">
    <property type="entry name" value="TolB, C-terminal domain"/>
    <property type="match status" value="1"/>
</dbReference>
<dbReference type="Gene3D" id="2.120.10.30">
    <property type="entry name" value="TolB, C-terminal domain"/>
    <property type="match status" value="3"/>
</dbReference>
<dbReference type="InterPro" id="IPR001867">
    <property type="entry name" value="OmpR/PhoB-type_DNA-bd"/>
</dbReference>
<dbReference type="Pfam" id="PF00486">
    <property type="entry name" value="Trans_reg_C"/>
    <property type="match status" value="1"/>
</dbReference>
<keyword evidence="2 3" id="KW-0238">DNA-binding</keyword>
<dbReference type="InterPro" id="IPR011659">
    <property type="entry name" value="WD40"/>
</dbReference>
<dbReference type="PANTHER" id="PTHR36842">
    <property type="entry name" value="PROTEIN TOLB HOMOLOG"/>
    <property type="match status" value="1"/>
</dbReference>
<evidence type="ECO:0000256" key="1">
    <source>
        <dbReference type="ARBA" id="ARBA00009820"/>
    </source>
</evidence>
<dbReference type="PANTHER" id="PTHR36842:SF1">
    <property type="entry name" value="PROTEIN TOLB"/>
    <property type="match status" value="1"/>
</dbReference>
<dbReference type="EMBL" id="JANFQO010000026">
    <property type="protein sequence ID" value="MCQ4167234.1"/>
    <property type="molecule type" value="Genomic_DNA"/>
</dbReference>
<reference evidence="5" key="1">
    <citation type="submission" date="2022-07" db="EMBL/GenBank/DDBJ databases">
        <title>Tahibacter sp., a new gammaproteobacterium isolated from the silt sample collected at pig farm.</title>
        <authorList>
            <person name="Chen H."/>
        </authorList>
    </citation>
    <scope>NUCLEOTIDE SEQUENCE</scope>
    <source>
        <strain evidence="5">P2K</strain>
    </source>
</reference>
<dbReference type="Pfam" id="PF07676">
    <property type="entry name" value="PD40"/>
    <property type="match status" value="5"/>
</dbReference>
<protein>
    <submittedName>
        <fullName evidence="5">Winged helix-turn-helix domain-containing protein</fullName>
    </submittedName>
</protein>
<sequence length="719" mass="77491">MLPGLMAELSLRRTLLIAGRRVDVGALRVHGAGETQRITPKALGVLLELAREPGLTRTREELLLKVWAGRAGDGDVLTQAVKELRRLFGDDPAAPHFIETVPRLGYRLLVRVDWDDPAPAAAETAPAELSLDAATPTTAAVLPAVAANEASPAPRLPRWVLLLSLAAFVLAGFSLLLSWRSSNRSAPPAYTPLMLTADPGPEALPRISPDGARVAYTAPDADSGRMRVQVRGVNASDVLQPSTGQGAESWPVWSPDGALLAFKRDQAGRCDLVTVDALGGAERVRSPCVPGMFDGFDWSPDGKAFAIARFGHDGSARLIRRAADGSGDLPFDYAHSAGEHDLSPHYSPDGRSIAFRRGLSPYSDLYLVGAEGGAVRRLTHIAARIRGFDWLADGSGLVFASDHEGAEALYKVVLDGGGISALGVAPARMPDIATRADALVFEVPRTRTVMTAYALNETTAGSDVVPSTGSDAYAVLSPEGRRVAFVSDRSGSQQLWLFDADSRQSFALTREGGAVFLYPQWSKDGSRLLVTRRQGGRGQLLEIDLGSQMQQLVSADSSDVRFGTFAPGEGYLLLENAEGGAKLSRLGAARANAQVLRHQVAAVETDLTYGRIYYSRIGGGVRELRASEAEEQDIAVVPDRFAWHVRAGALWHFDNGDDDEIVLRRRDSAQSGDSIVWRSRGMVDHRHFDLSADAQRLLLIRMERNDTDIGLLRNLRAAH</sequence>
<evidence type="ECO:0000313" key="6">
    <source>
        <dbReference type="Proteomes" id="UP001165498"/>
    </source>
</evidence>
<gene>
    <name evidence="5" type="ORF">NM961_21170</name>
</gene>
<dbReference type="CDD" id="cd00383">
    <property type="entry name" value="trans_reg_C"/>
    <property type="match status" value="1"/>
</dbReference>
<dbReference type="RefSeq" id="WP_255916422.1">
    <property type="nucleotide sequence ID" value="NZ_JANFQO010000026.1"/>
</dbReference>
<feature type="domain" description="OmpR/PhoB-type" evidence="4">
    <location>
        <begin position="12"/>
        <end position="110"/>
    </location>
</feature>
<name>A0ABT1QY67_9GAMM</name>
<evidence type="ECO:0000256" key="3">
    <source>
        <dbReference type="PROSITE-ProRule" id="PRU01091"/>
    </source>
</evidence>
<dbReference type="SMART" id="SM00862">
    <property type="entry name" value="Trans_reg_C"/>
    <property type="match status" value="1"/>
</dbReference>
<dbReference type="InterPro" id="IPR016032">
    <property type="entry name" value="Sig_transdc_resp-reg_C-effctor"/>
</dbReference>
<feature type="DNA-binding region" description="OmpR/PhoB-type" evidence="3">
    <location>
        <begin position="12"/>
        <end position="110"/>
    </location>
</feature>
<dbReference type="SUPFAM" id="SSF82171">
    <property type="entry name" value="DPP6 N-terminal domain-like"/>
    <property type="match status" value="1"/>
</dbReference>
<keyword evidence="6" id="KW-1185">Reference proteome</keyword>
<accession>A0ABT1QY67</accession>
<evidence type="ECO:0000256" key="2">
    <source>
        <dbReference type="ARBA" id="ARBA00023125"/>
    </source>
</evidence>